<sequence length="79" mass="9002">MMTTELSAIQRNSVESARLAAAIAEFERKDGKIQQVGVFKPEPPPKRRDWIDPATVLNRKPPAMSRRERNTLRKMAAEL</sequence>
<protein>
    <submittedName>
        <fullName evidence="1">Uncharacterized protein</fullName>
    </submittedName>
</protein>
<dbReference type="RefSeq" id="WP_003393082.1">
    <property type="nucleotide sequence ID" value="NZ_JAFFRY010000026.1"/>
</dbReference>
<dbReference type="AlphaFoldDB" id="A0A0P9YGH9"/>
<dbReference type="EMBL" id="JAFFRZ010000001">
    <property type="protein sequence ID" value="MDH4623819.1"/>
    <property type="molecule type" value="Genomic_DNA"/>
</dbReference>
<name>A0A0P9YGH9_PSESX</name>
<accession>A0A0P9YGH9</accession>
<reference evidence="1" key="1">
    <citation type="submission" date="2021-02" db="EMBL/GenBank/DDBJ databases">
        <title>Genome analysis of blister spot of apple pathogen from New York area.</title>
        <authorList>
            <person name="Kandel P."/>
            <person name="Hockett K.L."/>
            <person name="Santander R."/>
            <person name="Acimovic S."/>
        </authorList>
    </citation>
    <scope>NUCLEOTIDE SEQUENCE</scope>
    <source>
        <strain evidence="1">PSP1</strain>
    </source>
</reference>
<gene>
    <name evidence="1" type="ORF">JW322_19130</name>
</gene>
<organism evidence="1 2">
    <name type="scientific">Pseudomonas syringae pv. papulans</name>
    <dbReference type="NCBI Taxonomy" id="83963"/>
    <lineage>
        <taxon>Bacteria</taxon>
        <taxon>Pseudomonadati</taxon>
        <taxon>Pseudomonadota</taxon>
        <taxon>Gammaproteobacteria</taxon>
        <taxon>Pseudomonadales</taxon>
        <taxon>Pseudomonadaceae</taxon>
        <taxon>Pseudomonas</taxon>
        <taxon>Pseudomonas syringae</taxon>
    </lineage>
</organism>
<proteinExistence type="predicted"/>
<dbReference type="Proteomes" id="UP001162155">
    <property type="component" value="Unassembled WGS sequence"/>
</dbReference>
<comment type="caution">
    <text evidence="1">The sequence shown here is derived from an EMBL/GenBank/DDBJ whole genome shotgun (WGS) entry which is preliminary data.</text>
</comment>
<evidence type="ECO:0000313" key="1">
    <source>
        <dbReference type="EMBL" id="MDH4623819.1"/>
    </source>
</evidence>
<evidence type="ECO:0000313" key="2">
    <source>
        <dbReference type="Proteomes" id="UP001162155"/>
    </source>
</evidence>